<dbReference type="PANTHER" id="PTHR47389:SF4">
    <property type="entry name" value="OS09G0436400 PROTEIN"/>
    <property type="match status" value="1"/>
</dbReference>
<dbReference type="Proteomes" id="UP000187406">
    <property type="component" value="Unassembled WGS sequence"/>
</dbReference>
<evidence type="ECO:0000313" key="1">
    <source>
        <dbReference type="EMBL" id="GAV78566.1"/>
    </source>
</evidence>
<gene>
    <name evidence="1" type="ORF">CFOL_v3_22032</name>
</gene>
<comment type="caution">
    <text evidence="1">The sequence shown here is derived from an EMBL/GenBank/DDBJ whole genome shotgun (WGS) entry which is preliminary data.</text>
</comment>
<evidence type="ECO:0000313" key="2">
    <source>
        <dbReference type="Proteomes" id="UP000187406"/>
    </source>
</evidence>
<name>A0A1Q3CEA3_CEPFO</name>
<dbReference type="AlphaFoldDB" id="A0A1Q3CEA3"/>
<dbReference type="InParanoid" id="A0A1Q3CEA3"/>
<proteinExistence type="predicted"/>
<accession>A0A1Q3CEA3</accession>
<organism evidence="1 2">
    <name type="scientific">Cephalotus follicularis</name>
    <name type="common">Albany pitcher plant</name>
    <dbReference type="NCBI Taxonomy" id="3775"/>
    <lineage>
        <taxon>Eukaryota</taxon>
        <taxon>Viridiplantae</taxon>
        <taxon>Streptophyta</taxon>
        <taxon>Embryophyta</taxon>
        <taxon>Tracheophyta</taxon>
        <taxon>Spermatophyta</taxon>
        <taxon>Magnoliopsida</taxon>
        <taxon>eudicotyledons</taxon>
        <taxon>Gunneridae</taxon>
        <taxon>Pentapetalae</taxon>
        <taxon>rosids</taxon>
        <taxon>fabids</taxon>
        <taxon>Oxalidales</taxon>
        <taxon>Cephalotaceae</taxon>
        <taxon>Cephalotus</taxon>
    </lineage>
</organism>
<dbReference type="EMBL" id="BDDD01001829">
    <property type="protein sequence ID" value="GAV78566.1"/>
    <property type="molecule type" value="Genomic_DNA"/>
</dbReference>
<dbReference type="PANTHER" id="PTHR47389">
    <property type="entry name" value="OS09G0436400 PROTEIN"/>
    <property type="match status" value="1"/>
</dbReference>
<dbReference type="STRING" id="3775.A0A1Q3CEA3"/>
<sequence length="126" mass="14021">MTKKVTSFFNLQIDVYPSDGVLFEGQVSASDFHYNVATITIRSSAPLPIAILRHFDDSMVANPFALCNPDNKTFKFIHHVDKGDESSLFKLGPGDRVVALGRHYSSGLMAALGQFWYTNKVTFLAF</sequence>
<protein>
    <submittedName>
        <fullName evidence="1">Uncharacterized protein</fullName>
    </submittedName>
</protein>
<dbReference type="OrthoDB" id="4217619at2759"/>
<reference evidence="2" key="1">
    <citation type="submission" date="2016-04" db="EMBL/GenBank/DDBJ databases">
        <title>Cephalotus genome sequencing.</title>
        <authorList>
            <person name="Fukushima K."/>
            <person name="Hasebe M."/>
            <person name="Fang X."/>
        </authorList>
    </citation>
    <scope>NUCLEOTIDE SEQUENCE [LARGE SCALE GENOMIC DNA]</scope>
    <source>
        <strain evidence="2">cv. St1</strain>
    </source>
</reference>
<keyword evidence="2" id="KW-1185">Reference proteome</keyword>